<comment type="similarity">
    <text evidence="1">Belongs to the NFYB/HAP3 subunit family.</text>
</comment>
<dbReference type="GO" id="GO:0000978">
    <property type="term" value="F:RNA polymerase II cis-regulatory region sequence-specific DNA binding"/>
    <property type="evidence" value="ECO:0007669"/>
    <property type="project" value="TreeGrafter"/>
</dbReference>
<dbReference type="Proteomes" id="UP000291404">
    <property type="component" value="Unassembled WGS sequence"/>
</dbReference>
<comment type="caution">
    <text evidence="7">The sequence shown here is derived from an EMBL/GenBank/DDBJ whole genome shotgun (WGS) entry which is preliminary data.</text>
</comment>
<reference evidence="7 9" key="1">
    <citation type="submission" date="2017-12" db="EMBL/GenBank/DDBJ databases">
        <authorList>
            <person name="Pombert J.-F."/>
            <person name="Haag K.L."/>
            <person name="Ebert D."/>
        </authorList>
    </citation>
    <scope>NUCLEOTIDE SEQUENCE [LARGE SCALE GENOMIC DNA]</scope>
    <source>
        <strain evidence="7">BE-OM-2</strain>
    </source>
</reference>
<dbReference type="Pfam" id="PF00808">
    <property type="entry name" value="CBFD_NFYB_HMF"/>
    <property type="match status" value="1"/>
</dbReference>
<dbReference type="CDD" id="cd22907">
    <property type="entry name" value="HFD_NFYB"/>
    <property type="match status" value="1"/>
</dbReference>
<evidence type="ECO:0000256" key="3">
    <source>
        <dbReference type="ARBA" id="ARBA00023125"/>
    </source>
</evidence>
<dbReference type="VEuPathDB" id="MicrosporidiaDB:CWI36_0821p0010"/>
<keyword evidence="4" id="KW-0804">Transcription</keyword>
<evidence type="ECO:0000256" key="5">
    <source>
        <dbReference type="SAM" id="MobiDB-lite"/>
    </source>
</evidence>
<dbReference type="EMBL" id="PITI01000821">
    <property type="protein sequence ID" value="TBU04033.1"/>
    <property type="molecule type" value="Genomic_DNA"/>
</dbReference>
<evidence type="ECO:0000313" key="9">
    <source>
        <dbReference type="Proteomes" id="UP000291404"/>
    </source>
</evidence>
<evidence type="ECO:0000256" key="4">
    <source>
        <dbReference type="ARBA" id="ARBA00023163"/>
    </source>
</evidence>
<name>A0A4Q9L8H7_9MICR</name>
<accession>A0A4Q9L8H7</accession>
<dbReference type="InterPro" id="IPR009072">
    <property type="entry name" value="Histone-fold"/>
</dbReference>
<dbReference type="InterPro" id="IPR027113">
    <property type="entry name" value="Transc_fact_NFYB/HAP3"/>
</dbReference>
<dbReference type="STRING" id="148818.A0A4Q9L8H7"/>
<dbReference type="InterPro" id="IPR003958">
    <property type="entry name" value="CBFA_NFYB_domain"/>
</dbReference>
<protein>
    <submittedName>
        <fullName evidence="7">Subunit beta of nuclear transcription factor Y</fullName>
    </submittedName>
</protein>
<dbReference type="AlphaFoldDB" id="A0A4Q9L8H7"/>
<dbReference type="EMBL" id="PITI01000566">
    <property type="protein sequence ID" value="TBU05851.1"/>
    <property type="molecule type" value="Genomic_DNA"/>
</dbReference>
<dbReference type="PANTHER" id="PTHR11064">
    <property type="entry name" value="CCAAT-BINDING TRANSCRIPTION FACTOR-RELATED"/>
    <property type="match status" value="1"/>
</dbReference>
<dbReference type="GO" id="GO:0016602">
    <property type="term" value="C:CCAAT-binding factor complex"/>
    <property type="evidence" value="ECO:0007669"/>
    <property type="project" value="InterPro"/>
</dbReference>
<evidence type="ECO:0000313" key="7">
    <source>
        <dbReference type="EMBL" id="TBU04033.1"/>
    </source>
</evidence>
<dbReference type="Gene3D" id="1.10.20.10">
    <property type="entry name" value="Histone, subunit A"/>
    <property type="match status" value="1"/>
</dbReference>
<feature type="domain" description="Transcription factor CBF/NF-Y/archaeal histone" evidence="6">
    <location>
        <begin position="37"/>
        <end position="101"/>
    </location>
</feature>
<keyword evidence="3" id="KW-0238">DNA-binding</keyword>
<proteinExistence type="inferred from homology"/>
<evidence type="ECO:0000256" key="2">
    <source>
        <dbReference type="ARBA" id="ARBA00023015"/>
    </source>
</evidence>
<dbReference type="PANTHER" id="PTHR11064:SF9">
    <property type="entry name" value="NUCLEAR TRANSCRIPTION FACTOR Y SUBUNIT BETA"/>
    <property type="match status" value="1"/>
</dbReference>
<dbReference type="GO" id="GO:0046982">
    <property type="term" value="F:protein heterodimerization activity"/>
    <property type="evidence" value="ECO:0007669"/>
    <property type="project" value="InterPro"/>
</dbReference>
<dbReference type="VEuPathDB" id="MicrosporidiaDB:CWI39_0545p0020"/>
<gene>
    <name evidence="8" type="ORF">CWI36_0566p0030</name>
    <name evidence="7" type="ORF">CWI36_0821p0010</name>
</gene>
<evidence type="ECO:0000259" key="6">
    <source>
        <dbReference type="Pfam" id="PF00808"/>
    </source>
</evidence>
<evidence type="ECO:0000313" key="8">
    <source>
        <dbReference type="EMBL" id="TBU05851.1"/>
    </source>
</evidence>
<keyword evidence="9" id="KW-1185">Reference proteome</keyword>
<keyword evidence="2" id="KW-0805">Transcription regulation</keyword>
<dbReference type="VEuPathDB" id="MicrosporidiaDB:CWI36_0566p0030"/>
<dbReference type="SUPFAM" id="SSF47113">
    <property type="entry name" value="Histone-fold"/>
    <property type="match status" value="1"/>
</dbReference>
<feature type="region of interest" description="Disordered" evidence="5">
    <location>
        <begin position="1"/>
        <end position="23"/>
    </location>
</feature>
<evidence type="ECO:0000256" key="1">
    <source>
        <dbReference type="ARBA" id="ARBA00009053"/>
    </source>
</evidence>
<sequence>MEQNKTNMKHNRNNKNEESSEDMDETYLANLKTTDRLLPIANISKIMKNPIPKVAKVAKDAKELMQKSASEFIAVVTCMAKEICESENRKTLTGDDLIRAMEQLGMPYYAELTRKYFVKYKEGIKNGRPRARHNSLIESIDVNDDD</sequence>
<dbReference type="GO" id="GO:0001228">
    <property type="term" value="F:DNA-binding transcription activator activity, RNA polymerase II-specific"/>
    <property type="evidence" value="ECO:0007669"/>
    <property type="project" value="InterPro"/>
</dbReference>
<organism evidence="7 9">
    <name type="scientific">Hamiltosporidium magnivora</name>
    <dbReference type="NCBI Taxonomy" id="148818"/>
    <lineage>
        <taxon>Eukaryota</taxon>
        <taxon>Fungi</taxon>
        <taxon>Fungi incertae sedis</taxon>
        <taxon>Microsporidia</taxon>
        <taxon>Dubosqiidae</taxon>
        <taxon>Hamiltosporidium</taxon>
    </lineage>
</organism>